<protein>
    <recommendedName>
        <fullName evidence="2">mRNA interferase HigB</fullName>
    </recommendedName>
</protein>
<dbReference type="EMBL" id="VSSQ01001227">
    <property type="protein sequence ID" value="MPM06423.1"/>
    <property type="molecule type" value="Genomic_DNA"/>
</dbReference>
<dbReference type="GO" id="GO:0110001">
    <property type="term" value="C:toxin-antitoxin complex"/>
    <property type="evidence" value="ECO:0007669"/>
    <property type="project" value="InterPro"/>
</dbReference>
<gene>
    <name evidence="1" type="ORF">SDC9_52724</name>
</gene>
<evidence type="ECO:0000313" key="1">
    <source>
        <dbReference type="EMBL" id="MPM06423.1"/>
    </source>
</evidence>
<dbReference type="GO" id="GO:0003723">
    <property type="term" value="F:RNA binding"/>
    <property type="evidence" value="ECO:0007669"/>
    <property type="project" value="InterPro"/>
</dbReference>
<name>A0A644WWI5_9ZZZZ</name>
<reference evidence="1" key="1">
    <citation type="submission" date="2019-08" db="EMBL/GenBank/DDBJ databases">
        <authorList>
            <person name="Kucharzyk K."/>
            <person name="Murdoch R.W."/>
            <person name="Higgins S."/>
            <person name="Loffler F."/>
        </authorList>
    </citation>
    <scope>NUCLEOTIDE SEQUENCE</scope>
</reference>
<sequence>MLEAIRLHMHVIGIDSMVRKFFTMKDCRGDTTEWNVQNVGAGPYKNIPKREISILIISEKGLYYMHVISRRCLIEFGTCHPNVKEELDTWFYMMEKNEYPSPISIKQVFGSADIIAGDRVIFNIKGNSYRIIVKVKYSTQTMFIRFIGTHAEYSKVHAETI</sequence>
<evidence type="ECO:0008006" key="2">
    <source>
        <dbReference type="Google" id="ProtNLM"/>
    </source>
</evidence>
<dbReference type="Pfam" id="PF09907">
    <property type="entry name" value="HigB_toxin"/>
    <property type="match status" value="1"/>
</dbReference>
<proteinExistence type="predicted"/>
<organism evidence="1">
    <name type="scientific">bioreactor metagenome</name>
    <dbReference type="NCBI Taxonomy" id="1076179"/>
    <lineage>
        <taxon>unclassified sequences</taxon>
        <taxon>metagenomes</taxon>
        <taxon>ecological metagenomes</taxon>
    </lineage>
</organism>
<comment type="caution">
    <text evidence="1">The sequence shown here is derived from an EMBL/GenBank/DDBJ whole genome shotgun (WGS) entry which is preliminary data.</text>
</comment>
<dbReference type="InterPro" id="IPR018669">
    <property type="entry name" value="Toxin_HigB"/>
</dbReference>
<dbReference type="AlphaFoldDB" id="A0A644WWI5"/>
<dbReference type="GO" id="GO:0004519">
    <property type="term" value="F:endonuclease activity"/>
    <property type="evidence" value="ECO:0007669"/>
    <property type="project" value="InterPro"/>
</dbReference>
<accession>A0A644WWI5</accession>